<evidence type="ECO:0000313" key="5">
    <source>
        <dbReference type="Proteomes" id="UP001479290"/>
    </source>
</evidence>
<keyword evidence="5" id="KW-1185">Reference proteome</keyword>
<gene>
    <name evidence="4" type="ORF">ABG768_000232</name>
</gene>
<evidence type="ECO:0000256" key="1">
    <source>
        <dbReference type="ARBA" id="ARBA00023157"/>
    </source>
</evidence>
<protein>
    <recommendedName>
        <fullName evidence="3">C-type lectin domain-containing protein</fullName>
    </recommendedName>
</protein>
<dbReference type="InterPro" id="IPR050111">
    <property type="entry name" value="C-type_lectin/snaclec_domain"/>
</dbReference>
<dbReference type="SUPFAM" id="SSF56436">
    <property type="entry name" value="C-type lectin-like"/>
    <property type="match status" value="1"/>
</dbReference>
<dbReference type="Pfam" id="PF00059">
    <property type="entry name" value="Lectin_C"/>
    <property type="match status" value="1"/>
</dbReference>
<organism evidence="4 5">
    <name type="scientific">Culter alburnus</name>
    <name type="common">Topmouth culter</name>
    <dbReference type="NCBI Taxonomy" id="194366"/>
    <lineage>
        <taxon>Eukaryota</taxon>
        <taxon>Metazoa</taxon>
        <taxon>Chordata</taxon>
        <taxon>Craniata</taxon>
        <taxon>Vertebrata</taxon>
        <taxon>Euteleostomi</taxon>
        <taxon>Actinopterygii</taxon>
        <taxon>Neopterygii</taxon>
        <taxon>Teleostei</taxon>
        <taxon>Ostariophysi</taxon>
        <taxon>Cypriniformes</taxon>
        <taxon>Xenocyprididae</taxon>
        <taxon>Xenocypridinae</taxon>
        <taxon>Culter</taxon>
    </lineage>
</organism>
<reference evidence="4 5" key="1">
    <citation type="submission" date="2024-05" db="EMBL/GenBank/DDBJ databases">
        <title>A high-quality chromosomal-level genome assembly of Topmouth culter (Culter alburnus).</title>
        <authorList>
            <person name="Zhao H."/>
        </authorList>
    </citation>
    <scope>NUCLEOTIDE SEQUENCE [LARGE SCALE GENOMIC DNA]</scope>
    <source>
        <strain evidence="4">CATC2023</strain>
        <tissue evidence="4">Muscle</tissue>
    </source>
</reference>
<dbReference type="InterPro" id="IPR018378">
    <property type="entry name" value="C-type_lectin_CS"/>
</dbReference>
<dbReference type="PROSITE" id="PS50041">
    <property type="entry name" value="C_TYPE_LECTIN_2"/>
    <property type="match status" value="1"/>
</dbReference>
<feature type="signal peptide" evidence="2">
    <location>
        <begin position="1"/>
        <end position="20"/>
    </location>
</feature>
<keyword evidence="2" id="KW-0732">Signal</keyword>
<evidence type="ECO:0000256" key="2">
    <source>
        <dbReference type="SAM" id="SignalP"/>
    </source>
</evidence>
<dbReference type="PROSITE" id="PS00615">
    <property type="entry name" value="C_TYPE_LECTIN_1"/>
    <property type="match status" value="1"/>
</dbReference>
<feature type="chain" id="PRO_5043508997" description="C-type lectin domain-containing protein" evidence="2">
    <location>
        <begin position="21"/>
        <end position="162"/>
    </location>
</feature>
<name>A0AAW2B6Q4_CULAL</name>
<proteinExistence type="predicted"/>
<sequence length="162" mass="18565">MWISATFILFALALNRVVESRSEPIGRRCPAGWEKFGTQCFKFFSESKTWADAEKHCVDLGGNLASVHSDLTHTFLKNFVKKQSSSPTQSWIGAHDAPKAFVWFWSDGSMFEYSDWHTGEPNNGANAERCVEMGYGDEKRWNDARCENRLPYVCHKMARMEI</sequence>
<dbReference type="Proteomes" id="UP001479290">
    <property type="component" value="Unassembled WGS sequence"/>
</dbReference>
<dbReference type="Gene3D" id="3.10.100.10">
    <property type="entry name" value="Mannose-Binding Protein A, subunit A"/>
    <property type="match status" value="1"/>
</dbReference>
<dbReference type="SMART" id="SM00034">
    <property type="entry name" value="CLECT"/>
    <property type="match status" value="1"/>
</dbReference>
<dbReference type="AlphaFoldDB" id="A0AAW2B6Q4"/>
<dbReference type="InterPro" id="IPR016186">
    <property type="entry name" value="C-type_lectin-like/link_sf"/>
</dbReference>
<comment type="caution">
    <text evidence="4">The sequence shown here is derived from an EMBL/GenBank/DDBJ whole genome shotgun (WGS) entry which is preliminary data.</text>
</comment>
<dbReference type="InterPro" id="IPR001304">
    <property type="entry name" value="C-type_lectin-like"/>
</dbReference>
<evidence type="ECO:0000313" key="4">
    <source>
        <dbReference type="EMBL" id="KAK9980639.1"/>
    </source>
</evidence>
<evidence type="ECO:0000259" key="3">
    <source>
        <dbReference type="PROSITE" id="PS50041"/>
    </source>
</evidence>
<feature type="domain" description="C-type lectin" evidence="3">
    <location>
        <begin position="36"/>
        <end position="155"/>
    </location>
</feature>
<dbReference type="PRINTS" id="PR01504">
    <property type="entry name" value="PNCREATITSAP"/>
</dbReference>
<dbReference type="InterPro" id="IPR016187">
    <property type="entry name" value="CTDL_fold"/>
</dbReference>
<dbReference type="EMBL" id="JAWDJR010000001">
    <property type="protein sequence ID" value="KAK9980639.1"/>
    <property type="molecule type" value="Genomic_DNA"/>
</dbReference>
<dbReference type="CDD" id="cd00037">
    <property type="entry name" value="CLECT"/>
    <property type="match status" value="1"/>
</dbReference>
<dbReference type="PANTHER" id="PTHR22803">
    <property type="entry name" value="MANNOSE, PHOSPHOLIPASE, LECTIN RECEPTOR RELATED"/>
    <property type="match status" value="1"/>
</dbReference>
<keyword evidence="1" id="KW-1015">Disulfide bond</keyword>
<accession>A0AAW2B6Q4</accession>